<protein>
    <submittedName>
        <fullName evidence="1">Uncharacterized protein</fullName>
    </submittedName>
</protein>
<keyword evidence="2" id="KW-1185">Reference proteome</keyword>
<dbReference type="EMBL" id="CM042882">
    <property type="protein sequence ID" value="KAI4382927.1"/>
    <property type="molecule type" value="Genomic_DNA"/>
</dbReference>
<evidence type="ECO:0000313" key="1">
    <source>
        <dbReference type="EMBL" id="KAI4382927.1"/>
    </source>
</evidence>
<gene>
    <name evidence="1" type="ORF">MLD38_008821</name>
</gene>
<dbReference type="Proteomes" id="UP001057402">
    <property type="component" value="Chromosome 3"/>
</dbReference>
<name>A0ACB9S443_9MYRT</name>
<proteinExistence type="predicted"/>
<sequence length="253" mass="28511">MADEKTNEWQNGDRELLRKGTQKYSKGTSSRWEVISEYIGTGRSVEEILKATKTVLLQKPDANRAFDSFFEKRKPGQSIASPLSTRKVEESSPDQTAESTAGKTEVREENSGGHGVILNDDAVVAENGSSSCSEHDVWSVVQERALVQALKTFPKETPWRCERVAACRSREDYEPMQEEICLAERDFRSRKNTVVAYVHISLIEGQSICQVCQPQFRSVLPPYWLRCTDVVSSEGSFTPMACPVHKHTCKLFE</sequence>
<organism evidence="1 2">
    <name type="scientific">Melastoma candidum</name>
    <dbReference type="NCBI Taxonomy" id="119954"/>
    <lineage>
        <taxon>Eukaryota</taxon>
        <taxon>Viridiplantae</taxon>
        <taxon>Streptophyta</taxon>
        <taxon>Embryophyta</taxon>
        <taxon>Tracheophyta</taxon>
        <taxon>Spermatophyta</taxon>
        <taxon>Magnoliopsida</taxon>
        <taxon>eudicotyledons</taxon>
        <taxon>Gunneridae</taxon>
        <taxon>Pentapetalae</taxon>
        <taxon>rosids</taxon>
        <taxon>malvids</taxon>
        <taxon>Myrtales</taxon>
        <taxon>Melastomataceae</taxon>
        <taxon>Melastomatoideae</taxon>
        <taxon>Melastomateae</taxon>
        <taxon>Melastoma</taxon>
    </lineage>
</organism>
<comment type="caution">
    <text evidence="1">The sequence shown here is derived from an EMBL/GenBank/DDBJ whole genome shotgun (WGS) entry which is preliminary data.</text>
</comment>
<evidence type="ECO:0000313" key="2">
    <source>
        <dbReference type="Proteomes" id="UP001057402"/>
    </source>
</evidence>
<accession>A0ACB9S443</accession>
<reference evidence="2" key="1">
    <citation type="journal article" date="2023" name="Front. Plant Sci.">
        <title>Chromosomal-level genome assembly of Melastoma candidum provides insights into trichome evolution.</title>
        <authorList>
            <person name="Zhong Y."/>
            <person name="Wu W."/>
            <person name="Sun C."/>
            <person name="Zou P."/>
            <person name="Liu Y."/>
            <person name="Dai S."/>
            <person name="Zhou R."/>
        </authorList>
    </citation>
    <scope>NUCLEOTIDE SEQUENCE [LARGE SCALE GENOMIC DNA]</scope>
</reference>